<keyword evidence="5" id="KW-0235">DNA replication</keyword>
<dbReference type="NCBIfam" id="TIGR00574">
    <property type="entry name" value="dnl1"/>
    <property type="match status" value="1"/>
</dbReference>
<evidence type="ECO:0000256" key="10">
    <source>
        <dbReference type="ARBA" id="ARBA00023204"/>
    </source>
</evidence>
<dbReference type="PROSITE" id="PS50160">
    <property type="entry name" value="DNA_LIGASE_A3"/>
    <property type="match status" value="1"/>
</dbReference>
<dbReference type="PANTHER" id="PTHR45674">
    <property type="entry name" value="DNA LIGASE 1/3 FAMILY MEMBER"/>
    <property type="match status" value="1"/>
</dbReference>
<evidence type="ECO:0000256" key="11">
    <source>
        <dbReference type="ARBA" id="ARBA00023306"/>
    </source>
</evidence>
<proteinExistence type="inferred from homology"/>
<evidence type="ECO:0000256" key="5">
    <source>
        <dbReference type="ARBA" id="ARBA00022705"/>
    </source>
</evidence>
<dbReference type="InterPro" id="IPR012309">
    <property type="entry name" value="DNA_ligase_ATP-dep_C"/>
</dbReference>
<dbReference type="GO" id="GO:0005524">
    <property type="term" value="F:ATP binding"/>
    <property type="evidence" value="ECO:0007669"/>
    <property type="project" value="UniProtKB-KW"/>
</dbReference>
<dbReference type="Pfam" id="PF04675">
    <property type="entry name" value="DNA_ligase_A_N"/>
    <property type="match status" value="1"/>
</dbReference>
<comment type="similarity">
    <text evidence="1 13">Belongs to the ATP-dependent DNA ligase family.</text>
</comment>
<dbReference type="GO" id="GO:0006310">
    <property type="term" value="P:DNA recombination"/>
    <property type="evidence" value="ECO:0007669"/>
    <property type="project" value="UniProtKB-KW"/>
</dbReference>
<keyword evidence="8 12" id="KW-0067">ATP-binding</keyword>
<protein>
    <recommendedName>
        <fullName evidence="2 12">DNA ligase</fullName>
        <ecNumber evidence="12">6.5.1.1</ecNumber>
    </recommendedName>
</protein>
<dbReference type="Pfam" id="PF04679">
    <property type="entry name" value="DNA_ligase_A_C"/>
    <property type="match status" value="1"/>
</dbReference>
<dbReference type="Gene3D" id="3.30.1490.70">
    <property type="match status" value="1"/>
</dbReference>
<keyword evidence="4" id="KW-0132">Cell division</keyword>
<dbReference type="GO" id="GO:0006273">
    <property type="term" value="P:lagging strand elongation"/>
    <property type="evidence" value="ECO:0007669"/>
    <property type="project" value="TreeGrafter"/>
</dbReference>
<dbReference type="SUPFAM" id="SSF50249">
    <property type="entry name" value="Nucleic acid-binding proteins"/>
    <property type="match status" value="1"/>
</dbReference>
<evidence type="ECO:0000259" key="14">
    <source>
        <dbReference type="PROSITE" id="PS50160"/>
    </source>
</evidence>
<keyword evidence="3 12" id="KW-0436">Ligase</keyword>
<evidence type="ECO:0000313" key="15">
    <source>
        <dbReference type="EMBL" id="AMW36267.1"/>
    </source>
</evidence>
<dbReference type="SUPFAM" id="SSF56091">
    <property type="entry name" value="DNA ligase/mRNA capping enzyme, catalytic domain"/>
    <property type="match status" value="1"/>
</dbReference>
<dbReference type="CDD" id="cd07969">
    <property type="entry name" value="OBF_DNA_ligase_I"/>
    <property type="match status" value="1"/>
</dbReference>
<dbReference type="CDD" id="cd07900">
    <property type="entry name" value="Adenylation_DNA_ligase_I_Euk"/>
    <property type="match status" value="1"/>
</dbReference>
<evidence type="ECO:0000256" key="13">
    <source>
        <dbReference type="RuleBase" id="RU004196"/>
    </source>
</evidence>
<evidence type="ECO:0000256" key="9">
    <source>
        <dbReference type="ARBA" id="ARBA00023172"/>
    </source>
</evidence>
<dbReference type="PANTHER" id="PTHR45674:SF4">
    <property type="entry name" value="DNA LIGASE 1"/>
    <property type="match status" value="1"/>
</dbReference>
<keyword evidence="10 12" id="KW-0234">DNA repair</keyword>
<dbReference type="Pfam" id="PF01068">
    <property type="entry name" value="DNA_ligase_A_M"/>
    <property type="match status" value="1"/>
</dbReference>
<dbReference type="InterPro" id="IPR000977">
    <property type="entry name" value="DNA_ligase_ATP-dep"/>
</dbReference>
<dbReference type="Gene3D" id="3.30.470.30">
    <property type="entry name" value="DNA ligase/mRNA capping enzyme"/>
    <property type="match status" value="1"/>
</dbReference>
<dbReference type="GO" id="GO:0051301">
    <property type="term" value="P:cell division"/>
    <property type="evidence" value="ECO:0007669"/>
    <property type="project" value="UniProtKB-KW"/>
</dbReference>
<dbReference type="InterPro" id="IPR036599">
    <property type="entry name" value="DNA_ligase_N_sf"/>
</dbReference>
<reference evidence="15" key="1">
    <citation type="submission" date="2015-11" db="EMBL/GenBank/DDBJ databases">
        <authorList>
            <person name="Chen M.H."/>
            <person name="Kuo S.T."/>
            <person name="Chang P.H."/>
        </authorList>
    </citation>
    <scope>NUCLEOTIDE SEQUENCE</scope>
    <source>
        <strain evidence="15">Taiwan/2005</strain>
    </source>
</reference>
<dbReference type="Gene3D" id="2.40.50.140">
    <property type="entry name" value="Nucleic acid-binding proteins"/>
    <property type="match status" value="1"/>
</dbReference>
<dbReference type="EMBL" id="KU096999">
    <property type="protein sequence ID" value="AMW36267.1"/>
    <property type="molecule type" value="Genomic_DNA"/>
</dbReference>
<evidence type="ECO:0000256" key="4">
    <source>
        <dbReference type="ARBA" id="ARBA00022618"/>
    </source>
</evidence>
<dbReference type="FunFam" id="2.40.50.140:FF:000062">
    <property type="entry name" value="DNA ligase"/>
    <property type="match status" value="1"/>
</dbReference>
<dbReference type="PROSITE" id="PS00697">
    <property type="entry name" value="DNA_LIGASE_A1"/>
    <property type="match status" value="1"/>
</dbReference>
<gene>
    <name evidence="15" type="ORF">tc2005_p123c</name>
</gene>
<dbReference type="GO" id="GO:0003910">
    <property type="term" value="F:DNA ligase (ATP) activity"/>
    <property type="evidence" value="ECO:0007669"/>
    <property type="project" value="UniProtKB-EC"/>
</dbReference>
<keyword evidence="11" id="KW-0131">Cell cycle</keyword>
<dbReference type="InterPro" id="IPR050191">
    <property type="entry name" value="ATP-dep_DNA_ligase"/>
</dbReference>
<organism evidence="15">
    <name type="scientific">Abalone herpesvirus Taiwan/2005</name>
    <dbReference type="NCBI Taxonomy" id="1821058"/>
    <lineage>
        <taxon>Viruses</taxon>
        <taxon>Duplodnaviria</taxon>
        <taxon>Heunggongvirae</taxon>
        <taxon>Peploviricota</taxon>
        <taxon>Herviviricetes</taxon>
        <taxon>Herpesvirales</taxon>
    </lineage>
</organism>
<comment type="catalytic activity">
    <reaction evidence="12">
        <text>ATP + (deoxyribonucleotide)n-3'-hydroxyl + 5'-phospho-(deoxyribonucleotide)m = (deoxyribonucleotide)n+m + AMP + diphosphate.</text>
        <dbReference type="EC" id="6.5.1.1"/>
    </reaction>
</comment>
<evidence type="ECO:0000256" key="12">
    <source>
        <dbReference type="RuleBase" id="RU000617"/>
    </source>
</evidence>
<dbReference type="SUPFAM" id="SSF117018">
    <property type="entry name" value="ATP-dependent DNA ligase DNA-binding domain"/>
    <property type="match status" value="1"/>
</dbReference>
<dbReference type="InterPro" id="IPR012340">
    <property type="entry name" value="NA-bd_OB-fold"/>
</dbReference>
<evidence type="ECO:0000256" key="8">
    <source>
        <dbReference type="ARBA" id="ARBA00022840"/>
    </source>
</evidence>
<dbReference type="Gene3D" id="1.10.3260.10">
    <property type="entry name" value="DNA ligase, ATP-dependent, N-terminal domain"/>
    <property type="match status" value="1"/>
</dbReference>
<evidence type="ECO:0000256" key="6">
    <source>
        <dbReference type="ARBA" id="ARBA00022741"/>
    </source>
</evidence>
<dbReference type="FunFam" id="3.30.470.30:FF:000016">
    <property type="entry name" value="DNA ligase"/>
    <property type="match status" value="1"/>
</dbReference>
<keyword evidence="9 12" id="KW-0233">DNA recombination</keyword>
<dbReference type="InterPro" id="IPR012310">
    <property type="entry name" value="DNA_ligase_ATP-dep_cent"/>
</dbReference>
<evidence type="ECO:0000256" key="1">
    <source>
        <dbReference type="ARBA" id="ARBA00007572"/>
    </source>
</evidence>
<dbReference type="GO" id="GO:0006281">
    <property type="term" value="P:DNA repair"/>
    <property type="evidence" value="ECO:0007669"/>
    <property type="project" value="UniProtKB-KW"/>
</dbReference>
<dbReference type="InterPro" id="IPR016059">
    <property type="entry name" value="DNA_ligase_ATP-dep_CS"/>
</dbReference>
<evidence type="ECO:0000256" key="2">
    <source>
        <dbReference type="ARBA" id="ARBA00013308"/>
    </source>
</evidence>
<sequence length="629" mass="70566">MYSSDFQVCADILFKIENAHGRNEMIKLLQDYLHTLMTEDYDSVLAVANFTLNRVAPAHENIELGAGEALVIKAVSEVTGLTPTEIRRLKKDCGDLGEVAQLASKFQTGELITVKEVMEKMYEMATTQGKDSQKARIAILGDLLKRCGTKVEARYVARFCLGKMRTGLAELSVVEALGQALYRWETGDSVQKKMKEGAGVVKTAFTLVPDMGKILRAVKNEGGMYNLTKSCESAAGIPMKPMLATPTTGIEDVMSKLKGAVFSCEYKYDGERAQIHYMEGGKIRIFSRNSENNTEKYPDIINRLPQSINEGVKSFILDAEVVAWDVEKKQILPFQKLATRKRKDVKEEEITVQVCVFAFDVLYMNGESQVNKSFRERRELMRSCFTEVEGQFIFARDMLSNKPEDIQTFMNKAVKEDCEGLMIKTLDVNATYEIAKRSRSWLKLKKDYMEGVCDTLDLAVIGGFNGVGKRTGTYGAFLLACYNPDNQMYESICKIGTGFSDEDLINQHKLLSEVRREGAQENYLVGSTMKPDQWFLPSYVWEVKVADLTVSPVHKAAIGLVSQTEGISLRFPRFERVREDKKGEDATTSAQVAEMYNGQDQIVNAKRRAEGEAEGAPNAKYLKFLKARS</sequence>
<name>A0A145VVX7_9VIRU</name>
<keyword evidence="6 12" id="KW-0547">Nucleotide-binding</keyword>
<keyword evidence="7 12" id="KW-0227">DNA damage</keyword>
<evidence type="ECO:0000256" key="3">
    <source>
        <dbReference type="ARBA" id="ARBA00022598"/>
    </source>
</evidence>
<dbReference type="InterPro" id="IPR012308">
    <property type="entry name" value="DNA_ligase_ATP-dep_N"/>
</dbReference>
<dbReference type="GO" id="GO:0071897">
    <property type="term" value="P:DNA biosynthetic process"/>
    <property type="evidence" value="ECO:0007669"/>
    <property type="project" value="InterPro"/>
</dbReference>
<accession>A0A145VVX7</accession>
<dbReference type="PROSITE" id="PS00333">
    <property type="entry name" value="DNA_LIGASE_A2"/>
    <property type="match status" value="1"/>
</dbReference>
<dbReference type="GO" id="GO:0003677">
    <property type="term" value="F:DNA binding"/>
    <property type="evidence" value="ECO:0007669"/>
    <property type="project" value="InterPro"/>
</dbReference>
<feature type="domain" description="ATP-dependent DNA ligase family profile" evidence="14">
    <location>
        <begin position="347"/>
        <end position="483"/>
    </location>
</feature>
<dbReference type="EC" id="6.5.1.1" evidence="12"/>
<evidence type="ECO:0000256" key="7">
    <source>
        <dbReference type="ARBA" id="ARBA00022763"/>
    </source>
</evidence>